<feature type="region of interest" description="Disordered" evidence="1">
    <location>
        <begin position="88"/>
        <end position="113"/>
    </location>
</feature>
<evidence type="ECO:0000256" key="1">
    <source>
        <dbReference type="SAM" id="MobiDB-lite"/>
    </source>
</evidence>
<name>A0A212F8L6_DANPL</name>
<dbReference type="Proteomes" id="UP000007151">
    <property type="component" value="Unassembled WGS sequence"/>
</dbReference>
<comment type="caution">
    <text evidence="2">The sequence shown here is derived from an EMBL/GenBank/DDBJ whole genome shotgun (WGS) entry which is preliminary data.</text>
</comment>
<proteinExistence type="predicted"/>
<protein>
    <submittedName>
        <fullName evidence="2">Uncharacterized protein</fullName>
    </submittedName>
</protein>
<dbReference type="KEGG" id="dpl:KGM_215379"/>
<evidence type="ECO:0000313" key="3">
    <source>
        <dbReference type="Proteomes" id="UP000007151"/>
    </source>
</evidence>
<dbReference type="EMBL" id="AGBW02009707">
    <property type="protein sequence ID" value="OWR50070.1"/>
    <property type="molecule type" value="Genomic_DNA"/>
</dbReference>
<gene>
    <name evidence="2" type="ORF">KGM_215379</name>
</gene>
<evidence type="ECO:0000313" key="2">
    <source>
        <dbReference type="EMBL" id="OWR50070.1"/>
    </source>
</evidence>
<organism evidence="2 3">
    <name type="scientific">Danaus plexippus plexippus</name>
    <dbReference type="NCBI Taxonomy" id="278856"/>
    <lineage>
        <taxon>Eukaryota</taxon>
        <taxon>Metazoa</taxon>
        <taxon>Ecdysozoa</taxon>
        <taxon>Arthropoda</taxon>
        <taxon>Hexapoda</taxon>
        <taxon>Insecta</taxon>
        <taxon>Pterygota</taxon>
        <taxon>Neoptera</taxon>
        <taxon>Endopterygota</taxon>
        <taxon>Lepidoptera</taxon>
        <taxon>Glossata</taxon>
        <taxon>Ditrysia</taxon>
        <taxon>Papilionoidea</taxon>
        <taxon>Nymphalidae</taxon>
        <taxon>Danainae</taxon>
        <taxon>Danaini</taxon>
        <taxon>Danaina</taxon>
        <taxon>Danaus</taxon>
        <taxon>Danaus</taxon>
    </lineage>
</organism>
<feature type="region of interest" description="Disordered" evidence="1">
    <location>
        <begin position="23"/>
        <end position="53"/>
    </location>
</feature>
<accession>A0A212F8L6</accession>
<sequence>MFKKKSFKEILFIHPKLLRDLQSDRNQRGVQCRSDGGSRPEGGRGSRAPPPANTPALCSWQAFRLCSRLANGISWPEPLLVPVRDIRPPACQAEGSPSTGQGGSSFIRIRLHP</sequence>
<dbReference type="InParanoid" id="A0A212F8L6"/>
<dbReference type="AlphaFoldDB" id="A0A212F8L6"/>
<keyword evidence="3" id="KW-1185">Reference proteome</keyword>
<reference evidence="2 3" key="1">
    <citation type="journal article" date="2011" name="Cell">
        <title>The monarch butterfly genome yields insights into long-distance migration.</title>
        <authorList>
            <person name="Zhan S."/>
            <person name="Merlin C."/>
            <person name="Boore J.L."/>
            <person name="Reppert S.M."/>
        </authorList>
    </citation>
    <scope>NUCLEOTIDE SEQUENCE [LARGE SCALE GENOMIC DNA]</scope>
    <source>
        <strain evidence="2">F-2</strain>
    </source>
</reference>